<feature type="compositionally biased region" description="Low complexity" evidence="1">
    <location>
        <begin position="36"/>
        <end position="52"/>
    </location>
</feature>
<proteinExistence type="predicted"/>
<reference evidence="2 3" key="1">
    <citation type="submission" date="2019-09" db="EMBL/GenBank/DDBJ databases">
        <authorList>
            <person name="Liu P."/>
        </authorList>
    </citation>
    <scope>NUCLEOTIDE SEQUENCE [LARGE SCALE GENOMIC DNA]</scope>
    <source>
        <strain evidence="2 3">TRM68085</strain>
    </source>
</reference>
<dbReference type="AlphaFoldDB" id="A0A5N5EGI2"/>
<comment type="caution">
    <text evidence="2">The sequence shown here is derived from an EMBL/GenBank/DDBJ whole genome shotgun (WGS) entry which is preliminary data.</text>
</comment>
<evidence type="ECO:0000256" key="1">
    <source>
        <dbReference type="SAM" id="MobiDB-lite"/>
    </source>
</evidence>
<sequence>MEELAWIGPPPAASATADRQAHRRPAARPEQPRTVPAPGRARPAQPRTRPQAPAAPPHGTKRWAPGVPSARVPTGGGMRSVCRSAQGVVSPGLAGMCRSIGR</sequence>
<protein>
    <submittedName>
        <fullName evidence="2">Uncharacterized protein</fullName>
    </submittedName>
</protein>
<dbReference type="RefSeq" id="WP_151514022.1">
    <property type="nucleotide sequence ID" value="NZ_VYUA01000077.1"/>
</dbReference>
<keyword evidence="3" id="KW-1185">Reference proteome</keyword>
<evidence type="ECO:0000313" key="2">
    <source>
        <dbReference type="EMBL" id="KAB2587712.1"/>
    </source>
</evidence>
<feature type="region of interest" description="Disordered" evidence="1">
    <location>
        <begin position="1"/>
        <end position="78"/>
    </location>
</feature>
<evidence type="ECO:0000313" key="3">
    <source>
        <dbReference type="Proteomes" id="UP000326907"/>
    </source>
</evidence>
<gene>
    <name evidence="2" type="ORF">F5983_36345</name>
</gene>
<organism evidence="2 3">
    <name type="scientific">Streptomyces arboris</name>
    <dbReference type="NCBI Taxonomy" id="2600619"/>
    <lineage>
        <taxon>Bacteria</taxon>
        <taxon>Bacillati</taxon>
        <taxon>Actinomycetota</taxon>
        <taxon>Actinomycetes</taxon>
        <taxon>Kitasatosporales</taxon>
        <taxon>Streptomycetaceae</taxon>
        <taxon>Streptomyces</taxon>
    </lineage>
</organism>
<dbReference type="EMBL" id="VYUA01000077">
    <property type="protein sequence ID" value="KAB2587712.1"/>
    <property type="molecule type" value="Genomic_DNA"/>
</dbReference>
<name>A0A5N5EGI2_9ACTN</name>
<accession>A0A5N5EGI2</accession>
<dbReference type="Proteomes" id="UP000326907">
    <property type="component" value="Unassembled WGS sequence"/>
</dbReference>